<evidence type="ECO:0000313" key="9">
    <source>
        <dbReference type="Proteomes" id="UP000604046"/>
    </source>
</evidence>
<dbReference type="InterPro" id="IPR049704">
    <property type="entry name" value="Aminotrans_3_PPA_site"/>
</dbReference>
<dbReference type="EMBL" id="CAJNDS010002186">
    <property type="protein sequence ID" value="CAE7363482.1"/>
    <property type="molecule type" value="Genomic_DNA"/>
</dbReference>
<dbReference type="InterPro" id="IPR005814">
    <property type="entry name" value="Aminotrans_3"/>
</dbReference>
<dbReference type="InterPro" id="IPR007743">
    <property type="entry name" value="Immunity-related_GTPase-like"/>
</dbReference>
<comment type="similarity">
    <text evidence="2">Belongs to the class-III pyridoxal-phosphate-dependent aminotransferase family.</text>
</comment>
<dbReference type="Gene3D" id="3.40.640.10">
    <property type="entry name" value="Type I PLP-dependent aspartate aminotransferase-like (Major domain)"/>
    <property type="match status" value="1"/>
</dbReference>
<dbReference type="GO" id="GO:0008483">
    <property type="term" value="F:transaminase activity"/>
    <property type="evidence" value="ECO:0007669"/>
    <property type="project" value="UniProtKB-KW"/>
</dbReference>
<dbReference type="Pfam" id="PF05049">
    <property type="entry name" value="IIGP"/>
    <property type="match status" value="2"/>
</dbReference>
<keyword evidence="5" id="KW-0663">Pyridoxal phosphate</keyword>
<dbReference type="Pfam" id="PF00202">
    <property type="entry name" value="Aminotran_3"/>
    <property type="match status" value="1"/>
</dbReference>
<keyword evidence="9" id="KW-1185">Reference proteome</keyword>
<dbReference type="AlphaFoldDB" id="A0A812Q3H1"/>
<evidence type="ECO:0000256" key="1">
    <source>
        <dbReference type="ARBA" id="ARBA00005429"/>
    </source>
</evidence>
<dbReference type="PROSITE" id="PS00600">
    <property type="entry name" value="AA_TRANSFER_CLASS_3"/>
    <property type="match status" value="1"/>
</dbReference>
<gene>
    <name evidence="8" type="primary">GABA-TP3</name>
    <name evidence="8" type="ORF">SNAT2548_LOCUS19642</name>
</gene>
<feature type="region of interest" description="Disordered" evidence="6">
    <location>
        <begin position="170"/>
        <end position="190"/>
    </location>
</feature>
<evidence type="ECO:0000256" key="5">
    <source>
        <dbReference type="ARBA" id="ARBA00022898"/>
    </source>
</evidence>
<dbReference type="InterPro" id="IPR015422">
    <property type="entry name" value="PyrdxlP-dep_Trfase_small"/>
</dbReference>
<dbReference type="PANTHER" id="PTHR43094">
    <property type="entry name" value="AMINOTRANSFERASE"/>
    <property type="match status" value="1"/>
</dbReference>
<evidence type="ECO:0000256" key="6">
    <source>
        <dbReference type="SAM" id="MobiDB-lite"/>
    </source>
</evidence>
<sequence>MPSASSLSVTDTCDRRPACTKRRRHALSVAEELLSALFKRRSDVDSAGQQGLLDVWTWESRPAESSADAGASHLAGLTFDAPSAQEWLKQLEPSPEEDLLADALVEGLAERQKAAPSHVPRTVKPEEARRLKDLVAELGSLQEQFSKEREQLGAEKEEIRAKAADIARREAELQAEKESQRSREEARRNYPQPAAALEKVEDCINIAVVGNSGVGKSLLINRLRKLRPQAEGWAAVGVNETTRDMGLRYFDEVVVVTAGRFTEMEVALRGELERHGVPFRMVRTKVDQDIANNKEDNFAEKHETLKQIRDDLEQTHKVETTSLYLVSSRDPDDFDMQTPRHSAAFFCGPGLPKMAHRWSMALRPALCPGPALRPALRGMRHLTTSTQTSESGSLLTGQPLRIVAGKGAMVYDDAGKEYIEAMAGLWCTALGWGHEELVEAAASQMRNLSYYHCFAGRQVPIAEELADKIISLAPENLKGGKVFFGMSGSDANDTQVRVLWHYNTIRGLPQKKKIIARAGGYHGVTLASGSITALPHVHAQMGLPLDFVRHVSCPSFYRYGRDGESEADFVRRLAAELEEAILKEGPDQVAAFFAEPLQGAGGVILPPAGYFPAMREVCERYDVLVVGDEVITGFGRTGQMWGCTAFQQKADFLSCAKQLTSGYVPLSAAIIPRFAYEAIEASTERRGGVFGHGYTYTGHPVSCAVALKMLEIFERDQLLEKVTQLAPLFQQRLLGLSAHPLVGNARGIGLIGAVELVKEKETKQPYDASRAVAAKVVQFALERGLIVRALPHDVVSICPPLIVSAADVNEIFDRLEGALSDALAALESAPCLKRQSGLPATKSEHCERFACPPRQPSQERPAEAAPTQVLYGNGPLKTVDVASLQHFLRSPHFPPHCFADATRICLNAGRPHGFGESNLGCTEVGSRGSPRTIGLDRCLGIAVLASKCVPSVYQYDSTLMYDYACNAEKVYILSRWYVDDEARLPASEDNST</sequence>
<dbReference type="PANTHER" id="PTHR43094:SF1">
    <property type="entry name" value="AMINOTRANSFERASE CLASS-III"/>
    <property type="match status" value="1"/>
</dbReference>
<evidence type="ECO:0000259" key="7">
    <source>
        <dbReference type="PROSITE" id="PS51716"/>
    </source>
</evidence>
<reference evidence="8" key="1">
    <citation type="submission" date="2021-02" db="EMBL/GenBank/DDBJ databases">
        <authorList>
            <person name="Dougan E. K."/>
            <person name="Rhodes N."/>
            <person name="Thang M."/>
            <person name="Chan C."/>
        </authorList>
    </citation>
    <scope>NUCLEOTIDE SEQUENCE</scope>
</reference>
<accession>A0A812Q3H1</accession>
<dbReference type="GO" id="GO:0016020">
    <property type="term" value="C:membrane"/>
    <property type="evidence" value="ECO:0007669"/>
    <property type="project" value="InterPro"/>
</dbReference>
<dbReference type="FunFam" id="3.40.640.10:FF:000014">
    <property type="entry name" value="Adenosylmethionine-8-amino-7-oxononanoate aminotransferase, probable"/>
    <property type="match status" value="1"/>
</dbReference>
<dbReference type="GO" id="GO:0005829">
    <property type="term" value="C:cytosol"/>
    <property type="evidence" value="ECO:0007669"/>
    <property type="project" value="TreeGrafter"/>
</dbReference>
<evidence type="ECO:0000256" key="2">
    <source>
        <dbReference type="ARBA" id="ARBA00008954"/>
    </source>
</evidence>
<feature type="domain" description="IRG-type G" evidence="7">
    <location>
        <begin position="202"/>
        <end position="346"/>
    </location>
</feature>
<dbReference type="CDD" id="cd00610">
    <property type="entry name" value="OAT_like"/>
    <property type="match status" value="1"/>
</dbReference>
<evidence type="ECO:0000256" key="3">
    <source>
        <dbReference type="ARBA" id="ARBA00022576"/>
    </source>
</evidence>
<name>A0A812Q3H1_9DINO</name>
<evidence type="ECO:0000256" key="4">
    <source>
        <dbReference type="ARBA" id="ARBA00022679"/>
    </source>
</evidence>
<comment type="similarity">
    <text evidence="1">Belongs to the TRAFAC class dynamin-like GTPase superfamily. IRG family.</text>
</comment>
<dbReference type="SUPFAM" id="SSF52540">
    <property type="entry name" value="P-loop containing nucleoside triphosphate hydrolases"/>
    <property type="match status" value="1"/>
</dbReference>
<dbReference type="InterPro" id="IPR015421">
    <property type="entry name" value="PyrdxlP-dep_Trfase_major"/>
</dbReference>
<feature type="compositionally biased region" description="Basic and acidic residues" evidence="6">
    <location>
        <begin position="170"/>
        <end position="188"/>
    </location>
</feature>
<keyword evidence="4" id="KW-0808">Transferase</keyword>
<evidence type="ECO:0000313" key="8">
    <source>
        <dbReference type="EMBL" id="CAE7363482.1"/>
    </source>
</evidence>
<organism evidence="8 9">
    <name type="scientific">Symbiodinium natans</name>
    <dbReference type="NCBI Taxonomy" id="878477"/>
    <lineage>
        <taxon>Eukaryota</taxon>
        <taxon>Sar</taxon>
        <taxon>Alveolata</taxon>
        <taxon>Dinophyceae</taxon>
        <taxon>Suessiales</taxon>
        <taxon>Symbiodiniaceae</taxon>
        <taxon>Symbiodinium</taxon>
    </lineage>
</organism>
<dbReference type="NCBIfam" id="NF004767">
    <property type="entry name" value="PRK06105.1"/>
    <property type="match status" value="1"/>
</dbReference>
<dbReference type="GO" id="GO:0030170">
    <property type="term" value="F:pyridoxal phosphate binding"/>
    <property type="evidence" value="ECO:0007669"/>
    <property type="project" value="InterPro"/>
</dbReference>
<dbReference type="SUPFAM" id="SSF53383">
    <property type="entry name" value="PLP-dependent transferases"/>
    <property type="match status" value="1"/>
</dbReference>
<protein>
    <submittedName>
        <fullName evidence="8">GABA-TP3 protein</fullName>
    </submittedName>
</protein>
<proteinExistence type="inferred from homology"/>
<dbReference type="Gene3D" id="3.90.1150.10">
    <property type="entry name" value="Aspartate Aminotransferase, domain 1"/>
    <property type="match status" value="1"/>
</dbReference>
<dbReference type="InterPro" id="IPR015424">
    <property type="entry name" value="PyrdxlP-dep_Trfase"/>
</dbReference>
<dbReference type="GO" id="GO:0005525">
    <property type="term" value="F:GTP binding"/>
    <property type="evidence" value="ECO:0007669"/>
    <property type="project" value="InterPro"/>
</dbReference>
<dbReference type="OrthoDB" id="10261433at2759"/>
<dbReference type="InterPro" id="IPR027417">
    <property type="entry name" value="P-loop_NTPase"/>
</dbReference>
<keyword evidence="3" id="KW-0032">Aminotransferase</keyword>
<dbReference type="InterPro" id="IPR030385">
    <property type="entry name" value="G_IRG_dom"/>
</dbReference>
<comment type="caution">
    <text evidence="8">The sequence shown here is derived from an EMBL/GenBank/DDBJ whole genome shotgun (WGS) entry which is preliminary data.</text>
</comment>
<dbReference type="Gene3D" id="3.40.50.300">
    <property type="entry name" value="P-loop containing nucleotide triphosphate hydrolases"/>
    <property type="match status" value="1"/>
</dbReference>
<dbReference type="Proteomes" id="UP000604046">
    <property type="component" value="Unassembled WGS sequence"/>
</dbReference>
<dbReference type="PROSITE" id="PS51716">
    <property type="entry name" value="G_IRG"/>
    <property type="match status" value="1"/>
</dbReference>